<keyword evidence="5 7" id="KW-1133">Transmembrane helix</keyword>
<dbReference type="EMBL" id="SOZI01000005">
    <property type="protein sequence ID" value="TNY24136.1"/>
    <property type="molecule type" value="Genomic_DNA"/>
</dbReference>
<feature type="transmembrane region" description="Helical" evidence="7">
    <location>
        <begin position="480"/>
        <end position="499"/>
    </location>
</feature>
<sequence length="554" mass="58383">MLTSRDFWIGDYDYKALLSVKNKHIPFFGPNQRIPVVLALILGIQHALAMLGGLVVPPILLSGPAGAGLSADDQIYLVAASLVWCGLGTLLQVSRIPVGKGYFIGSGVVNVIGTSFAFVNTALTFLNTEFARGTCQLAEDGSKLPCPEAYGAILGTASTVAIVAVVLSFTPPRYLRRIFTPLITGTVLLLIGLSLMSSGITNWAGGSGCQDGGLCPSADAPMAAPYGSPRLIGLGFLVWISIILIDLLGPPLLKNASVMLGLLVGIIVAAACGYFDTSVIDNAPAATFLWVRRFPLSVRGELVLPFLAAYLIVISEGIGNITATCEVSRLPVEGPRYASHIQGGLLSDALLSCLAGLGTVPPSTTFSQNCSVLQLSNNTSRVSGYVCGAILILAGVFSKFGAVFIAMPSSLIGGMTTFLFASVCVAGIKLLSGVHWSRRNRFIATASLSLGFAAICQPSWFSNFFTYSGSNHSLRGFLDALTLIVEESYLIALFIAVPLQAVMPLGEDDVVPPRDGDHDSVESVNQTKSARYQHSIERVGDVDEEMALGPIDSK</sequence>
<comment type="caution">
    <text evidence="8">The sequence shown here is derived from an EMBL/GenBank/DDBJ whole genome shotgun (WGS) entry which is preliminary data.</text>
</comment>
<evidence type="ECO:0000313" key="8">
    <source>
        <dbReference type="EMBL" id="TNY24136.1"/>
    </source>
</evidence>
<accession>A0A5C5G6K3</accession>
<keyword evidence="9" id="KW-1185">Reference proteome</keyword>
<evidence type="ECO:0000256" key="2">
    <source>
        <dbReference type="ARBA" id="ARBA00008821"/>
    </source>
</evidence>
<dbReference type="OrthoDB" id="1641903at2759"/>
<evidence type="ECO:0000313" key="9">
    <source>
        <dbReference type="Proteomes" id="UP000311382"/>
    </source>
</evidence>
<name>A0A5C5G6K3_9BASI</name>
<dbReference type="NCBIfam" id="TIGR00801">
    <property type="entry name" value="ncs2"/>
    <property type="match status" value="1"/>
</dbReference>
<keyword evidence="6 7" id="KW-0472">Membrane</keyword>
<dbReference type="GO" id="GO:0042907">
    <property type="term" value="F:xanthine transmembrane transporter activity"/>
    <property type="evidence" value="ECO:0007669"/>
    <property type="project" value="TreeGrafter"/>
</dbReference>
<dbReference type="Proteomes" id="UP000311382">
    <property type="component" value="Unassembled WGS sequence"/>
</dbReference>
<evidence type="ECO:0000256" key="7">
    <source>
        <dbReference type="SAM" id="Phobius"/>
    </source>
</evidence>
<feature type="transmembrane region" description="Helical" evidence="7">
    <location>
        <begin position="231"/>
        <end position="249"/>
    </location>
</feature>
<dbReference type="STRING" id="5288.A0A5C5G6K3"/>
<comment type="similarity">
    <text evidence="2">Belongs to the nucleobase:cation symporter-2 (NCS2) (TC 2.A.40) family.</text>
</comment>
<keyword evidence="3" id="KW-0813">Transport</keyword>
<evidence type="ECO:0000256" key="6">
    <source>
        <dbReference type="ARBA" id="ARBA00023136"/>
    </source>
</evidence>
<dbReference type="InterPro" id="IPR006042">
    <property type="entry name" value="Xan_ur_permease"/>
</dbReference>
<dbReference type="AlphaFoldDB" id="A0A5C5G6K3"/>
<feature type="transmembrane region" description="Helical" evidence="7">
    <location>
        <begin position="75"/>
        <end position="94"/>
    </location>
</feature>
<feature type="transmembrane region" description="Helical" evidence="7">
    <location>
        <begin position="149"/>
        <end position="170"/>
    </location>
</feature>
<dbReference type="Pfam" id="PF00860">
    <property type="entry name" value="Xan_ur_permease"/>
    <property type="match status" value="1"/>
</dbReference>
<feature type="transmembrane region" description="Helical" evidence="7">
    <location>
        <begin position="382"/>
        <end position="405"/>
    </location>
</feature>
<proteinExistence type="inferred from homology"/>
<feature type="transmembrane region" description="Helical" evidence="7">
    <location>
        <begin position="411"/>
        <end position="430"/>
    </location>
</feature>
<dbReference type="GO" id="GO:0000324">
    <property type="term" value="C:fungal-type vacuole"/>
    <property type="evidence" value="ECO:0007669"/>
    <property type="project" value="TreeGrafter"/>
</dbReference>
<evidence type="ECO:0000256" key="5">
    <source>
        <dbReference type="ARBA" id="ARBA00022989"/>
    </source>
</evidence>
<feature type="transmembrane region" description="Helical" evidence="7">
    <location>
        <begin position="296"/>
        <end position="314"/>
    </location>
</feature>
<dbReference type="PANTHER" id="PTHR42810:SF2">
    <property type="entry name" value="PURINE PERMEASE C1399.01C-RELATED"/>
    <property type="match status" value="1"/>
</dbReference>
<keyword evidence="4 7" id="KW-0812">Transmembrane</keyword>
<protein>
    <submittedName>
        <fullName evidence="8">Permease family-domain-containing protein</fullName>
    </submittedName>
</protein>
<feature type="transmembrane region" description="Helical" evidence="7">
    <location>
        <begin position="182"/>
        <end position="204"/>
    </location>
</feature>
<comment type="subcellular location">
    <subcellularLocation>
        <location evidence="1">Membrane</location>
        <topology evidence="1">Multi-pass membrane protein</topology>
    </subcellularLocation>
</comment>
<dbReference type="PANTHER" id="PTHR42810">
    <property type="entry name" value="PURINE PERMEASE C1399.01C-RELATED"/>
    <property type="match status" value="1"/>
</dbReference>
<feature type="transmembrane region" description="Helical" evidence="7">
    <location>
        <begin position="101"/>
        <end position="123"/>
    </location>
</feature>
<gene>
    <name evidence="8" type="ORF">DMC30DRAFT_413613</name>
</gene>
<dbReference type="InterPro" id="IPR006043">
    <property type="entry name" value="NCS2"/>
</dbReference>
<feature type="transmembrane region" description="Helical" evidence="7">
    <location>
        <begin position="256"/>
        <end position="276"/>
    </location>
</feature>
<evidence type="ECO:0000256" key="3">
    <source>
        <dbReference type="ARBA" id="ARBA00022448"/>
    </source>
</evidence>
<reference evidence="8 9" key="1">
    <citation type="submission" date="2019-03" db="EMBL/GenBank/DDBJ databases">
        <title>Rhodosporidium diobovatum UCD-FST 08-225 genome sequencing, assembly, and annotation.</title>
        <authorList>
            <person name="Fakankun I.U."/>
            <person name="Fristensky B."/>
            <person name="Levin D.B."/>
        </authorList>
    </citation>
    <scope>NUCLEOTIDE SEQUENCE [LARGE SCALE GENOMIC DNA]</scope>
    <source>
        <strain evidence="8 9">UCD-FST 08-225</strain>
    </source>
</reference>
<dbReference type="GO" id="GO:0005886">
    <property type="term" value="C:plasma membrane"/>
    <property type="evidence" value="ECO:0007669"/>
    <property type="project" value="TreeGrafter"/>
</dbReference>
<evidence type="ECO:0000256" key="1">
    <source>
        <dbReference type="ARBA" id="ARBA00004141"/>
    </source>
</evidence>
<feature type="transmembrane region" description="Helical" evidence="7">
    <location>
        <begin position="34"/>
        <end position="55"/>
    </location>
</feature>
<organism evidence="8 9">
    <name type="scientific">Rhodotorula diobovata</name>
    <dbReference type="NCBI Taxonomy" id="5288"/>
    <lineage>
        <taxon>Eukaryota</taxon>
        <taxon>Fungi</taxon>
        <taxon>Dikarya</taxon>
        <taxon>Basidiomycota</taxon>
        <taxon>Pucciniomycotina</taxon>
        <taxon>Microbotryomycetes</taxon>
        <taxon>Sporidiobolales</taxon>
        <taxon>Sporidiobolaceae</taxon>
        <taxon>Rhodotorula</taxon>
    </lineage>
</organism>
<evidence type="ECO:0000256" key="4">
    <source>
        <dbReference type="ARBA" id="ARBA00022692"/>
    </source>
</evidence>
<feature type="transmembrane region" description="Helical" evidence="7">
    <location>
        <begin position="442"/>
        <end position="460"/>
    </location>
</feature>